<reference evidence="1" key="2">
    <citation type="journal article" date="2015" name="Data Brief">
        <title>Shoot transcriptome of the giant reed, Arundo donax.</title>
        <authorList>
            <person name="Barrero R.A."/>
            <person name="Guerrero F.D."/>
            <person name="Moolhuijzen P."/>
            <person name="Goolsby J.A."/>
            <person name="Tidwell J."/>
            <person name="Bellgard S.E."/>
            <person name="Bellgard M.I."/>
        </authorList>
    </citation>
    <scope>NUCLEOTIDE SEQUENCE</scope>
    <source>
        <tissue evidence="1">Shoot tissue taken approximately 20 cm above the soil surface</tissue>
    </source>
</reference>
<dbReference type="EMBL" id="GBRH01223770">
    <property type="protein sequence ID" value="JAD74125.1"/>
    <property type="molecule type" value="Transcribed_RNA"/>
</dbReference>
<sequence length="52" mass="5865">MTTKYPALEFFLTTLHLNFTSITTNSKVSSCYCLPKSYINKVKHYATGPSTD</sequence>
<organism evidence="1">
    <name type="scientific">Arundo donax</name>
    <name type="common">Giant reed</name>
    <name type="synonym">Donax arundinaceus</name>
    <dbReference type="NCBI Taxonomy" id="35708"/>
    <lineage>
        <taxon>Eukaryota</taxon>
        <taxon>Viridiplantae</taxon>
        <taxon>Streptophyta</taxon>
        <taxon>Embryophyta</taxon>
        <taxon>Tracheophyta</taxon>
        <taxon>Spermatophyta</taxon>
        <taxon>Magnoliopsida</taxon>
        <taxon>Liliopsida</taxon>
        <taxon>Poales</taxon>
        <taxon>Poaceae</taxon>
        <taxon>PACMAD clade</taxon>
        <taxon>Arundinoideae</taxon>
        <taxon>Arundineae</taxon>
        <taxon>Arundo</taxon>
    </lineage>
</organism>
<protein>
    <submittedName>
        <fullName evidence="1">Uncharacterized protein</fullName>
    </submittedName>
</protein>
<proteinExistence type="predicted"/>
<evidence type="ECO:0000313" key="1">
    <source>
        <dbReference type="EMBL" id="JAD74125.1"/>
    </source>
</evidence>
<name>A0A0A9CL98_ARUDO</name>
<reference evidence="1" key="1">
    <citation type="submission" date="2014-09" db="EMBL/GenBank/DDBJ databases">
        <authorList>
            <person name="Magalhaes I.L.F."/>
            <person name="Oliveira U."/>
            <person name="Santos F.R."/>
            <person name="Vidigal T.H.D.A."/>
            <person name="Brescovit A.D."/>
            <person name="Santos A.J."/>
        </authorList>
    </citation>
    <scope>NUCLEOTIDE SEQUENCE</scope>
    <source>
        <tissue evidence="1">Shoot tissue taken approximately 20 cm above the soil surface</tissue>
    </source>
</reference>
<accession>A0A0A9CL98</accession>
<dbReference type="AlphaFoldDB" id="A0A0A9CL98"/>